<dbReference type="Pfam" id="PF08478">
    <property type="entry name" value="POTRA_1"/>
    <property type="match status" value="1"/>
</dbReference>
<evidence type="ECO:0000313" key="11">
    <source>
        <dbReference type="Proteomes" id="UP000352698"/>
    </source>
</evidence>
<protein>
    <recommendedName>
        <fullName evidence="8">Cell division protein DivIB</fullName>
    </recommendedName>
</protein>
<comment type="function">
    <text evidence="8">Cell division protein that may be involved in stabilizing or promoting the assembly of the division complex.</text>
</comment>
<feature type="region of interest" description="Disordered" evidence="9">
    <location>
        <begin position="1"/>
        <end position="97"/>
    </location>
</feature>
<dbReference type="PANTHER" id="PTHR37820">
    <property type="entry name" value="CELL DIVISION PROTEIN DIVIB"/>
    <property type="match status" value="1"/>
</dbReference>
<feature type="transmembrane region" description="Helical" evidence="8">
    <location>
        <begin position="124"/>
        <end position="142"/>
    </location>
</feature>
<keyword evidence="4 8" id="KW-0812">Transmembrane</keyword>
<feature type="region of interest" description="Disordered" evidence="9">
    <location>
        <begin position="344"/>
        <end position="415"/>
    </location>
</feature>
<evidence type="ECO:0000256" key="9">
    <source>
        <dbReference type="SAM" id="MobiDB-lite"/>
    </source>
</evidence>
<dbReference type="GO" id="GO:0043093">
    <property type="term" value="P:FtsZ-dependent cytokinesis"/>
    <property type="evidence" value="ECO:0007669"/>
    <property type="project" value="UniProtKB-UniRule"/>
</dbReference>
<evidence type="ECO:0000256" key="4">
    <source>
        <dbReference type="ARBA" id="ARBA00022692"/>
    </source>
</evidence>
<comment type="caution">
    <text evidence="10">The sequence shown here is derived from an EMBL/GenBank/DDBJ whole genome shotgun (WGS) entry which is preliminary data.</text>
</comment>
<evidence type="ECO:0000256" key="1">
    <source>
        <dbReference type="ARBA" id="ARBA00004370"/>
    </source>
</evidence>
<dbReference type="InterPro" id="IPR005548">
    <property type="entry name" value="Cell_div_FtsQ/DivIB_C"/>
</dbReference>
<keyword evidence="2 8" id="KW-1003">Cell membrane</keyword>
<name>A0A7Z9AT32_ENTHR</name>
<dbReference type="Pfam" id="PF03799">
    <property type="entry name" value="FtsQ_DivIB_C"/>
    <property type="match status" value="1"/>
</dbReference>
<keyword evidence="6 8" id="KW-0472">Membrane</keyword>
<dbReference type="EMBL" id="CABEEP010000001">
    <property type="protein sequence ID" value="VTQ61656.1"/>
    <property type="molecule type" value="Genomic_DNA"/>
</dbReference>
<feature type="compositionally biased region" description="Low complexity" evidence="9">
    <location>
        <begin position="368"/>
        <end position="386"/>
    </location>
</feature>
<dbReference type="InterPro" id="IPR026580">
    <property type="entry name" value="DivIB"/>
</dbReference>
<keyword evidence="3 8" id="KW-0132">Cell division</keyword>
<reference evidence="10 11" key="1">
    <citation type="submission" date="2019-05" db="EMBL/GenBank/DDBJ databases">
        <authorList>
            <consortium name="Pathogen Informatics"/>
        </authorList>
    </citation>
    <scope>NUCLEOTIDE SEQUENCE [LARGE SCALE GENOMIC DNA]</scope>
    <source>
        <strain evidence="10 11">NCTC12204</strain>
    </source>
</reference>
<evidence type="ECO:0000256" key="6">
    <source>
        <dbReference type="ARBA" id="ARBA00023136"/>
    </source>
</evidence>
<dbReference type="InterPro" id="IPR013685">
    <property type="entry name" value="POTRA_FtsQ_type"/>
</dbReference>
<evidence type="ECO:0000256" key="7">
    <source>
        <dbReference type="ARBA" id="ARBA00023306"/>
    </source>
</evidence>
<evidence type="ECO:0000313" key="10">
    <source>
        <dbReference type="EMBL" id="VTQ61656.1"/>
    </source>
</evidence>
<sequence length="415" mass="46644">MSKKKKPDKLPNESEGEQNLTPWQKANRKYLAEHEKKEEQKEEQKEEKNENTNEPAASTSATKEADSAEGEKQEATASDPMKKGDSEPFEKIEQPKIGSPYNGSFLNRLPNLKNQRNKVLYRRLTFIISILTIPLIFLIYYVSPYSRLQGITVSGNQMITSQIAIADSHLAIDGNVWSQYFHKNQYLDTLKKEQPRVESAQLHFKSINTFELAIKEYKEIALVMKDGEYFPVIENGKVLKEKVANPTKNLPILENFTDNAKISQLVKEYNQLTSELQKAISEIKYTPKESNKNLIQLNMNDGNQVIVNIQNLASQMKYYPQVAKEMKEKGVIDMEVGIFSYPYSESKKENGGATDSSVQTSSTENLTGQSGASSDQSDQSSESVESNQAGQSENTSESSQIDDNSSSSSSDLTEN</sequence>
<feature type="compositionally biased region" description="Low complexity" evidence="9">
    <location>
        <begin position="396"/>
        <end position="415"/>
    </location>
</feature>
<dbReference type="RefSeq" id="WP_010738198.1">
    <property type="nucleotide sequence ID" value="NZ_AP027299.1"/>
</dbReference>
<dbReference type="InterPro" id="IPR050487">
    <property type="entry name" value="FtsQ_DivIB"/>
</dbReference>
<dbReference type="HAMAP" id="MF_00912">
    <property type="entry name" value="DivIB"/>
    <property type="match status" value="1"/>
</dbReference>
<dbReference type="GO" id="GO:0005886">
    <property type="term" value="C:plasma membrane"/>
    <property type="evidence" value="ECO:0007669"/>
    <property type="project" value="UniProtKB-SubCell"/>
</dbReference>
<comment type="similarity">
    <text evidence="8">Belongs to the FtsQ/DivIB family. DivIB subfamily.</text>
</comment>
<dbReference type="Gene3D" id="3.40.50.10960">
    <property type="match status" value="1"/>
</dbReference>
<dbReference type="Proteomes" id="UP000352698">
    <property type="component" value="Unassembled WGS sequence"/>
</dbReference>
<feature type="compositionally biased region" description="Basic and acidic residues" evidence="9">
    <location>
        <begin position="30"/>
        <end position="51"/>
    </location>
</feature>
<keyword evidence="7 8" id="KW-0131">Cell cycle</keyword>
<feature type="compositionally biased region" description="Basic and acidic residues" evidence="9">
    <location>
        <begin position="63"/>
        <end position="94"/>
    </location>
</feature>
<evidence type="ECO:0000256" key="8">
    <source>
        <dbReference type="HAMAP-Rule" id="MF_00912"/>
    </source>
</evidence>
<gene>
    <name evidence="8 10" type="primary">divIB</name>
    <name evidence="10" type="ORF">NCTC12204_00848</name>
</gene>
<accession>A0A7Z9AT32</accession>
<organism evidence="10 11">
    <name type="scientific">Enterococcus hirae</name>
    <dbReference type="NCBI Taxonomy" id="1354"/>
    <lineage>
        <taxon>Bacteria</taxon>
        <taxon>Bacillati</taxon>
        <taxon>Bacillota</taxon>
        <taxon>Bacilli</taxon>
        <taxon>Lactobacillales</taxon>
        <taxon>Enterococcaceae</taxon>
        <taxon>Enterococcus</taxon>
    </lineage>
</organism>
<dbReference type="AlphaFoldDB" id="A0A7Z9AT32"/>
<dbReference type="PANTHER" id="PTHR37820:SF1">
    <property type="entry name" value="CELL DIVISION PROTEIN FTSQ"/>
    <property type="match status" value="1"/>
</dbReference>
<keyword evidence="5 8" id="KW-1133">Transmembrane helix</keyword>
<feature type="compositionally biased region" description="Polar residues" evidence="9">
    <location>
        <begin position="353"/>
        <end position="367"/>
    </location>
</feature>
<evidence type="ECO:0000256" key="5">
    <source>
        <dbReference type="ARBA" id="ARBA00022989"/>
    </source>
</evidence>
<dbReference type="InterPro" id="IPR034746">
    <property type="entry name" value="POTRA"/>
</dbReference>
<dbReference type="PROSITE" id="PS51779">
    <property type="entry name" value="POTRA"/>
    <property type="match status" value="1"/>
</dbReference>
<dbReference type="GO" id="GO:0032153">
    <property type="term" value="C:cell division site"/>
    <property type="evidence" value="ECO:0007669"/>
    <property type="project" value="UniProtKB-UniRule"/>
</dbReference>
<comment type="subcellular location">
    <subcellularLocation>
        <location evidence="8">Cell membrane</location>
        <topology evidence="8">Single-pass type II membrane protein</topology>
    </subcellularLocation>
    <subcellularLocation>
        <location evidence="1">Membrane</location>
    </subcellularLocation>
    <text evidence="8">Localizes to the division septum.</text>
</comment>
<evidence type="ECO:0000256" key="2">
    <source>
        <dbReference type="ARBA" id="ARBA00022475"/>
    </source>
</evidence>
<evidence type="ECO:0000256" key="3">
    <source>
        <dbReference type="ARBA" id="ARBA00022618"/>
    </source>
</evidence>
<proteinExistence type="inferred from homology"/>